<keyword evidence="3" id="KW-1185">Reference proteome</keyword>
<accession>A0ABP6QRT2</accession>
<dbReference type="EMBL" id="BAAAUV010000048">
    <property type="protein sequence ID" value="GAA3241986.1"/>
    <property type="molecule type" value="Genomic_DNA"/>
</dbReference>
<feature type="signal peptide" evidence="1">
    <location>
        <begin position="1"/>
        <end position="23"/>
    </location>
</feature>
<feature type="chain" id="PRO_5045436261" description="ScyD/ScyE family protein" evidence="1">
    <location>
        <begin position="24"/>
        <end position="375"/>
    </location>
</feature>
<dbReference type="NCBIfam" id="NF033206">
    <property type="entry name" value="ScyE_fam"/>
    <property type="match status" value="1"/>
</dbReference>
<evidence type="ECO:0000256" key="1">
    <source>
        <dbReference type="SAM" id="SignalP"/>
    </source>
</evidence>
<sequence length="375" mass="38092">MRRAVVVAGVMAFGLVPAGAAEAAPRLQVVAKGLDNPRGIVVGKDGTIYVAEGGNAGKKCVGKGEEKVCAGPTGAVVAIRKGKKKRVLKGFPSTGIPGGSAGGPQDLAFDRNGRLVMVLSGMSASGRAALGPGARKLSTLVSLPSRKVRADLARYEARHNPDRTPPAMDGLNSNPQSLVAEKDGSVVIADGGANDLLKVSKTGKVSLLALFPTRCAALPPGFPADQAPPPGKCAEGQVPAESVPTSVVKGPDGAYYVGELTGFPFATGNARVWRVTGNGRKKVVADGFTNIIDLAFDGRGRLLVLEISHKGLLSGSTAGALTAVKGGKRKLLIGKGLTGPSGLAVKGGYAYIVNGGVPGEGGGKAHRGQVLRYRL</sequence>
<evidence type="ECO:0000313" key="3">
    <source>
        <dbReference type="Proteomes" id="UP001501237"/>
    </source>
</evidence>
<protein>
    <recommendedName>
        <fullName evidence="4">ScyD/ScyE family protein</fullName>
    </recommendedName>
</protein>
<dbReference type="InterPro" id="IPR048031">
    <property type="entry name" value="ScyD/ScyE-like"/>
</dbReference>
<dbReference type="Proteomes" id="UP001501237">
    <property type="component" value="Unassembled WGS sequence"/>
</dbReference>
<evidence type="ECO:0008006" key="4">
    <source>
        <dbReference type="Google" id="ProtNLM"/>
    </source>
</evidence>
<dbReference type="SUPFAM" id="SSF63829">
    <property type="entry name" value="Calcium-dependent phosphotriesterase"/>
    <property type="match status" value="1"/>
</dbReference>
<evidence type="ECO:0000313" key="2">
    <source>
        <dbReference type="EMBL" id="GAA3241986.1"/>
    </source>
</evidence>
<dbReference type="Gene3D" id="2.120.10.30">
    <property type="entry name" value="TolB, C-terminal domain"/>
    <property type="match status" value="2"/>
</dbReference>
<gene>
    <name evidence="2" type="ORF">GCM10010468_79430</name>
</gene>
<keyword evidence="1" id="KW-0732">Signal</keyword>
<dbReference type="RefSeq" id="WP_344839556.1">
    <property type="nucleotide sequence ID" value="NZ_BAAAUV010000048.1"/>
</dbReference>
<comment type="caution">
    <text evidence="2">The sequence shown here is derived from an EMBL/GenBank/DDBJ whole genome shotgun (WGS) entry which is preliminary data.</text>
</comment>
<dbReference type="InterPro" id="IPR011042">
    <property type="entry name" value="6-blade_b-propeller_TolB-like"/>
</dbReference>
<reference evidence="3" key="1">
    <citation type="journal article" date="2019" name="Int. J. Syst. Evol. Microbiol.">
        <title>The Global Catalogue of Microorganisms (GCM) 10K type strain sequencing project: providing services to taxonomists for standard genome sequencing and annotation.</title>
        <authorList>
            <consortium name="The Broad Institute Genomics Platform"/>
            <consortium name="The Broad Institute Genome Sequencing Center for Infectious Disease"/>
            <person name="Wu L."/>
            <person name="Ma J."/>
        </authorList>
    </citation>
    <scope>NUCLEOTIDE SEQUENCE [LARGE SCALE GENOMIC DNA]</scope>
    <source>
        <strain evidence="3">JCM 9377</strain>
    </source>
</reference>
<proteinExistence type="predicted"/>
<organism evidence="2 3">
    <name type="scientific">Actinocorallia longicatena</name>
    <dbReference type="NCBI Taxonomy" id="111803"/>
    <lineage>
        <taxon>Bacteria</taxon>
        <taxon>Bacillati</taxon>
        <taxon>Actinomycetota</taxon>
        <taxon>Actinomycetes</taxon>
        <taxon>Streptosporangiales</taxon>
        <taxon>Thermomonosporaceae</taxon>
        <taxon>Actinocorallia</taxon>
    </lineage>
</organism>
<name>A0ABP6QRT2_9ACTN</name>